<feature type="compositionally biased region" description="Basic and acidic residues" evidence="1">
    <location>
        <begin position="1"/>
        <end position="19"/>
    </location>
</feature>
<feature type="non-terminal residue" evidence="2">
    <location>
        <position position="204"/>
    </location>
</feature>
<reference evidence="2" key="1">
    <citation type="submission" date="2020-02" db="EMBL/GenBank/DDBJ databases">
        <authorList>
            <person name="Meier V. D."/>
        </authorList>
    </citation>
    <scope>NUCLEOTIDE SEQUENCE</scope>
    <source>
        <strain evidence="2">AVDCRST_MAG02</strain>
    </source>
</reference>
<evidence type="ECO:0000313" key="2">
    <source>
        <dbReference type="EMBL" id="CAA9455527.1"/>
    </source>
</evidence>
<protein>
    <submittedName>
        <fullName evidence="2">Uncharacterized protein</fullName>
    </submittedName>
</protein>
<feature type="compositionally biased region" description="Basic and acidic residues" evidence="1">
    <location>
        <begin position="82"/>
        <end position="93"/>
    </location>
</feature>
<feature type="region of interest" description="Disordered" evidence="1">
    <location>
        <begin position="1"/>
        <end position="204"/>
    </location>
</feature>
<accession>A0A6J4QUQ2</accession>
<evidence type="ECO:0000256" key="1">
    <source>
        <dbReference type="SAM" id="MobiDB-lite"/>
    </source>
</evidence>
<feature type="compositionally biased region" description="Gly residues" evidence="1">
    <location>
        <begin position="65"/>
        <end position="76"/>
    </location>
</feature>
<organism evidence="2">
    <name type="scientific">uncultured Rubrobacteraceae bacterium</name>
    <dbReference type="NCBI Taxonomy" id="349277"/>
    <lineage>
        <taxon>Bacteria</taxon>
        <taxon>Bacillati</taxon>
        <taxon>Actinomycetota</taxon>
        <taxon>Rubrobacteria</taxon>
        <taxon>Rubrobacterales</taxon>
        <taxon>Rubrobacteraceae</taxon>
        <taxon>environmental samples</taxon>
    </lineage>
</organism>
<name>A0A6J4QUQ2_9ACTN</name>
<feature type="compositionally biased region" description="Basic residues" evidence="1">
    <location>
        <begin position="142"/>
        <end position="157"/>
    </location>
</feature>
<sequence length="204" mass="23104">GQEKKRAERPHGNHLERELRGRRRGTNTFGASWVLRRRRLLGREAGAGGHHLQPLQKARRRAGEAPGGASTGGGRGRSSFQVRDRRGGAPDRRGGRKREGRRERVVPEAGRAARGPDLGRRRRDDPPRRGRIRLDLGDHPRRERGHRRRERGWHRRRPSGDRRVHGRTGAAGERGQRRAGERLRAGHGRRVQHARDEAPSSPGL</sequence>
<feature type="compositionally biased region" description="Basic and acidic residues" evidence="1">
    <location>
        <begin position="174"/>
        <end position="184"/>
    </location>
</feature>
<feature type="compositionally biased region" description="Basic and acidic residues" evidence="1">
    <location>
        <begin position="117"/>
        <end position="141"/>
    </location>
</feature>
<dbReference type="AlphaFoldDB" id="A0A6J4QUQ2"/>
<proteinExistence type="predicted"/>
<dbReference type="EMBL" id="CADCVH010000051">
    <property type="protein sequence ID" value="CAA9455527.1"/>
    <property type="molecule type" value="Genomic_DNA"/>
</dbReference>
<feature type="compositionally biased region" description="Low complexity" evidence="1">
    <location>
        <begin position="107"/>
        <end position="116"/>
    </location>
</feature>
<feature type="non-terminal residue" evidence="2">
    <location>
        <position position="1"/>
    </location>
</feature>
<gene>
    <name evidence="2" type="ORF">AVDCRST_MAG02-1556</name>
</gene>